<evidence type="ECO:0000313" key="4">
    <source>
        <dbReference type="Proteomes" id="UP000245771"/>
    </source>
</evidence>
<dbReference type="STRING" id="1280837.A0A316VJN9"/>
<dbReference type="EMBL" id="KZ819603">
    <property type="protein sequence ID" value="PWN36241.1"/>
    <property type="molecule type" value="Genomic_DNA"/>
</dbReference>
<accession>A0A316VJN9</accession>
<feature type="region of interest" description="Disordered" evidence="1">
    <location>
        <begin position="118"/>
        <end position="185"/>
    </location>
</feature>
<dbReference type="RefSeq" id="XP_025356543.1">
    <property type="nucleotide sequence ID" value="XM_025498946.1"/>
</dbReference>
<organism evidence="3 4">
    <name type="scientific">Meira miltonrushii</name>
    <dbReference type="NCBI Taxonomy" id="1280837"/>
    <lineage>
        <taxon>Eukaryota</taxon>
        <taxon>Fungi</taxon>
        <taxon>Dikarya</taxon>
        <taxon>Basidiomycota</taxon>
        <taxon>Ustilaginomycotina</taxon>
        <taxon>Exobasidiomycetes</taxon>
        <taxon>Exobasidiales</taxon>
        <taxon>Brachybasidiaceae</taxon>
        <taxon>Meira</taxon>
    </lineage>
</organism>
<dbReference type="GeneID" id="37020727"/>
<evidence type="ECO:0000313" key="3">
    <source>
        <dbReference type="EMBL" id="PWN36241.1"/>
    </source>
</evidence>
<keyword evidence="2" id="KW-0732">Signal</keyword>
<dbReference type="PANTHER" id="PTHR37487">
    <property type="entry name" value="CHROMOSOME 1, WHOLE GENOME SHOTGUN SEQUENCE"/>
    <property type="match status" value="1"/>
</dbReference>
<dbReference type="InParanoid" id="A0A316VJN9"/>
<gene>
    <name evidence="3" type="ORF">FA14DRAFT_161049</name>
</gene>
<evidence type="ECO:0000256" key="1">
    <source>
        <dbReference type="SAM" id="MobiDB-lite"/>
    </source>
</evidence>
<feature type="signal peptide" evidence="2">
    <location>
        <begin position="1"/>
        <end position="19"/>
    </location>
</feature>
<proteinExistence type="predicted"/>
<name>A0A316VJN9_9BASI</name>
<feature type="compositionally biased region" description="Low complexity" evidence="1">
    <location>
        <begin position="118"/>
        <end position="179"/>
    </location>
</feature>
<dbReference type="AlphaFoldDB" id="A0A316VJN9"/>
<protein>
    <submittedName>
        <fullName evidence="3">Uncharacterized protein</fullName>
    </submittedName>
</protein>
<sequence>MQLSSILLAGTAMAGVVFAQGSKPNVNTPNPLIQCQNYQITFSGGTPPYSLYATKEGVYGDILSQIGSNISGTSYTWKVNLAAGTQINLFITDASGQQNTSGGATILGSNDSSCLGTANTSSAPSGGASGSSTSAGSSPSSSSGGNSGSSGSTSAPSSSNTGSSGASRSTSGSGASQTSEKANGASQLTGFSAAVAGAVGVAVAALV</sequence>
<reference evidence="3 4" key="1">
    <citation type="journal article" date="2018" name="Mol. Biol. Evol.">
        <title>Broad Genomic Sampling Reveals a Smut Pathogenic Ancestry of the Fungal Clade Ustilaginomycotina.</title>
        <authorList>
            <person name="Kijpornyongpan T."/>
            <person name="Mondo S.J."/>
            <person name="Barry K."/>
            <person name="Sandor L."/>
            <person name="Lee J."/>
            <person name="Lipzen A."/>
            <person name="Pangilinan J."/>
            <person name="LaButti K."/>
            <person name="Hainaut M."/>
            <person name="Henrissat B."/>
            <person name="Grigoriev I.V."/>
            <person name="Spatafora J.W."/>
            <person name="Aime M.C."/>
        </authorList>
    </citation>
    <scope>NUCLEOTIDE SEQUENCE [LARGE SCALE GENOMIC DNA]</scope>
    <source>
        <strain evidence="3 4">MCA 3882</strain>
    </source>
</reference>
<dbReference type="OrthoDB" id="3362246at2759"/>
<dbReference type="Proteomes" id="UP000245771">
    <property type="component" value="Unassembled WGS sequence"/>
</dbReference>
<feature type="chain" id="PRO_5016366117" evidence="2">
    <location>
        <begin position="20"/>
        <end position="207"/>
    </location>
</feature>
<evidence type="ECO:0000256" key="2">
    <source>
        <dbReference type="SAM" id="SignalP"/>
    </source>
</evidence>
<dbReference type="PANTHER" id="PTHR37487:SF2">
    <property type="entry name" value="EXPRESSED PROTEIN"/>
    <property type="match status" value="1"/>
</dbReference>
<keyword evidence="4" id="KW-1185">Reference proteome</keyword>